<dbReference type="EMBL" id="NFZS01000004">
    <property type="protein sequence ID" value="RAO75790.1"/>
    <property type="molecule type" value="Genomic_DNA"/>
</dbReference>
<gene>
    <name evidence="2" type="ORF">CA260_17280</name>
</gene>
<keyword evidence="1" id="KW-0175">Coiled coil</keyword>
<evidence type="ECO:0000313" key="3">
    <source>
        <dbReference type="Proteomes" id="UP000248926"/>
    </source>
</evidence>
<reference evidence="2 3" key="1">
    <citation type="journal article" date="2018" name="Genet. Mol. Biol.">
        <title>The genome sequence of Dyella jiangningensis FCAV SCS01 from a lignocellulose-decomposing microbial consortium metagenome reveals potential for biotechnological applications.</title>
        <authorList>
            <person name="Desiderato J.G."/>
            <person name="Alvarenga D.O."/>
            <person name="Constancio M.T.L."/>
            <person name="Alves L.M.C."/>
            <person name="Varani A.M."/>
        </authorList>
    </citation>
    <scope>NUCLEOTIDE SEQUENCE [LARGE SCALE GENOMIC DNA]</scope>
    <source>
        <strain evidence="2 3">FCAV SCS01</strain>
    </source>
</reference>
<dbReference type="AlphaFoldDB" id="A0A328P0T3"/>
<evidence type="ECO:0000313" key="2">
    <source>
        <dbReference type="EMBL" id="RAO75790.1"/>
    </source>
</evidence>
<protein>
    <submittedName>
        <fullName evidence="2">Uncharacterized protein</fullName>
    </submittedName>
</protein>
<proteinExistence type="predicted"/>
<name>A0A328P0T3_9GAMM</name>
<evidence type="ECO:0000256" key="1">
    <source>
        <dbReference type="SAM" id="Coils"/>
    </source>
</evidence>
<comment type="caution">
    <text evidence="2">The sequence shown here is derived from an EMBL/GenBank/DDBJ whole genome shotgun (WGS) entry which is preliminary data.</text>
</comment>
<accession>A0A328P0T3</accession>
<dbReference type="Proteomes" id="UP000248926">
    <property type="component" value="Unassembled WGS sequence"/>
</dbReference>
<sequence length="119" mass="13769">MKNYLKLHRLAFRKRAAGAAVRDAADTVRDLQGQIRDKERHMKSFMEARIDKREAENGRRSLKILEAELERLIAVRDIASEELSRLKAAFDSDATTFRRLHDYLAEHRELIPEGIPNGL</sequence>
<organism evidence="2 3">
    <name type="scientific">Dyella jiangningensis</name>
    <dbReference type="NCBI Taxonomy" id="1379159"/>
    <lineage>
        <taxon>Bacteria</taxon>
        <taxon>Pseudomonadati</taxon>
        <taxon>Pseudomonadota</taxon>
        <taxon>Gammaproteobacteria</taxon>
        <taxon>Lysobacterales</taxon>
        <taxon>Rhodanobacteraceae</taxon>
        <taxon>Dyella</taxon>
    </lineage>
</organism>
<dbReference type="RefSeq" id="WP_111984253.1">
    <property type="nucleotide sequence ID" value="NZ_NFZS01000004.1"/>
</dbReference>
<keyword evidence="3" id="KW-1185">Reference proteome</keyword>
<feature type="coiled-coil region" evidence="1">
    <location>
        <begin position="55"/>
        <end position="89"/>
    </location>
</feature>